<evidence type="ECO:0000313" key="2">
    <source>
        <dbReference type="EMBL" id="GLS01784.1"/>
    </source>
</evidence>
<protein>
    <submittedName>
        <fullName evidence="2">Phosphoribosyl 1,2-cyclic phosphodiesterase</fullName>
    </submittedName>
</protein>
<evidence type="ECO:0000259" key="1">
    <source>
        <dbReference type="Pfam" id="PF12706"/>
    </source>
</evidence>
<dbReference type="Gene3D" id="3.60.15.10">
    <property type="entry name" value="Ribonuclease Z/Hydroxyacylglutathione hydrolase-like"/>
    <property type="match status" value="1"/>
</dbReference>
<dbReference type="CDD" id="cd16279">
    <property type="entry name" value="metallo-hydrolase-like_MBL-fold"/>
    <property type="match status" value="1"/>
</dbReference>
<evidence type="ECO:0000313" key="3">
    <source>
        <dbReference type="Proteomes" id="UP001156921"/>
    </source>
</evidence>
<organism evidence="2 3">
    <name type="scientific">Brevundimonas denitrificans</name>
    <dbReference type="NCBI Taxonomy" id="1443434"/>
    <lineage>
        <taxon>Bacteria</taxon>
        <taxon>Pseudomonadati</taxon>
        <taxon>Pseudomonadota</taxon>
        <taxon>Alphaproteobacteria</taxon>
        <taxon>Caulobacterales</taxon>
        <taxon>Caulobacteraceae</taxon>
        <taxon>Brevundimonas</taxon>
    </lineage>
</organism>
<dbReference type="PANTHER" id="PTHR42663">
    <property type="entry name" value="HYDROLASE C777.06C-RELATED-RELATED"/>
    <property type="match status" value="1"/>
</dbReference>
<comment type="caution">
    <text evidence="2">The sequence shown here is derived from an EMBL/GenBank/DDBJ whole genome shotgun (WGS) entry which is preliminary data.</text>
</comment>
<proteinExistence type="predicted"/>
<keyword evidence="3" id="KW-1185">Reference proteome</keyword>
<dbReference type="EMBL" id="BSOY01000037">
    <property type="protein sequence ID" value="GLS01784.1"/>
    <property type="molecule type" value="Genomic_DNA"/>
</dbReference>
<dbReference type="InterPro" id="IPR001279">
    <property type="entry name" value="Metallo-B-lactamas"/>
</dbReference>
<accession>A0ABQ6BJB5</accession>
<feature type="domain" description="Metallo-beta-lactamase" evidence="1">
    <location>
        <begin position="56"/>
        <end position="237"/>
    </location>
</feature>
<dbReference type="RefSeq" id="WP_284222644.1">
    <property type="nucleotide sequence ID" value="NZ_BSOY01000037.1"/>
</dbReference>
<name>A0ABQ6BJB5_9CAUL</name>
<dbReference type="SUPFAM" id="SSF56281">
    <property type="entry name" value="Metallo-hydrolase/oxidoreductase"/>
    <property type="match status" value="1"/>
</dbReference>
<dbReference type="Proteomes" id="UP001156921">
    <property type="component" value="Unassembled WGS sequence"/>
</dbReference>
<reference evidence="3" key="1">
    <citation type="journal article" date="2019" name="Int. J. Syst. Evol. Microbiol.">
        <title>The Global Catalogue of Microorganisms (GCM) 10K type strain sequencing project: providing services to taxonomists for standard genome sequencing and annotation.</title>
        <authorList>
            <consortium name="The Broad Institute Genomics Platform"/>
            <consortium name="The Broad Institute Genome Sequencing Center for Infectious Disease"/>
            <person name="Wu L."/>
            <person name="Ma J."/>
        </authorList>
    </citation>
    <scope>NUCLEOTIDE SEQUENCE [LARGE SCALE GENOMIC DNA]</scope>
    <source>
        <strain evidence="3">NBRC 110107</strain>
    </source>
</reference>
<sequence>MIKPGELEVVILGCGSSGGVPRGDGDWGDCDPAEPKNRRTRCSLLVRRHGADGVTSVLIDTSPDLRAQMLAADVRHIDAVLYTHDHADQTHGIDDLRVFALGARRRLPAWMDAATYAALYERFRYIFESVEGYPAILDDRLIPPHGEAWSIEGAGGAVPVVTFDQAHGPIRSVGYRIGPVAYSSDVSDLDEAAVEAVRGCDLWIVDALRWAPHPTHAHVDKTLDWIARSGVKRAVLTNLHLDLDYNALKAAVPANVDVAYDGWTARLSLETGAPR</sequence>
<gene>
    <name evidence="2" type="ORF">GCM10007859_18000</name>
</gene>
<dbReference type="PANTHER" id="PTHR42663:SF6">
    <property type="entry name" value="HYDROLASE C777.06C-RELATED"/>
    <property type="match status" value="1"/>
</dbReference>
<dbReference type="InterPro" id="IPR036866">
    <property type="entry name" value="RibonucZ/Hydroxyglut_hydro"/>
</dbReference>
<dbReference type="Pfam" id="PF12706">
    <property type="entry name" value="Lactamase_B_2"/>
    <property type="match status" value="1"/>
</dbReference>